<reference evidence="8" key="1">
    <citation type="submission" date="2025-08" db="UniProtKB">
        <authorList>
            <consortium name="RefSeq"/>
        </authorList>
    </citation>
    <scope>IDENTIFICATION</scope>
</reference>
<dbReference type="GO" id="GO:0006955">
    <property type="term" value="P:immune response"/>
    <property type="evidence" value="ECO:0007669"/>
    <property type="project" value="InterPro"/>
</dbReference>
<dbReference type="InterPro" id="IPR003597">
    <property type="entry name" value="Ig_C1-set"/>
</dbReference>
<dbReference type="GO" id="GO:0042613">
    <property type="term" value="C:MHC class II protein complex"/>
    <property type="evidence" value="ECO:0007669"/>
    <property type="project" value="InterPro"/>
</dbReference>
<evidence type="ECO:0000256" key="2">
    <source>
        <dbReference type="ARBA" id="ARBA00022692"/>
    </source>
</evidence>
<feature type="transmembrane region" description="Helical" evidence="5">
    <location>
        <begin position="161"/>
        <end position="181"/>
    </location>
</feature>
<proteinExistence type="predicted"/>
<dbReference type="InterPro" id="IPR007110">
    <property type="entry name" value="Ig-like_dom"/>
</dbReference>
<dbReference type="SUPFAM" id="SSF48726">
    <property type="entry name" value="Immunoglobulin"/>
    <property type="match status" value="1"/>
</dbReference>
<comment type="subcellular location">
    <subcellularLocation>
        <location evidence="1">Membrane</location>
        <topology evidence="1">Single-pass type I membrane protein</topology>
    </subcellularLocation>
</comment>
<keyword evidence="3 5" id="KW-1133">Transmembrane helix</keyword>
<evidence type="ECO:0000313" key="7">
    <source>
        <dbReference type="Proteomes" id="UP000504630"/>
    </source>
</evidence>
<dbReference type="SUPFAM" id="SSF54452">
    <property type="entry name" value="MHC antigen-recognition domain"/>
    <property type="match status" value="1"/>
</dbReference>
<dbReference type="Gene3D" id="2.60.40.10">
    <property type="entry name" value="Immunoglobulins"/>
    <property type="match status" value="1"/>
</dbReference>
<evidence type="ECO:0000256" key="5">
    <source>
        <dbReference type="SAM" id="Phobius"/>
    </source>
</evidence>
<dbReference type="KEGG" id="cgob:115007786"/>
<keyword evidence="4" id="KW-0325">Glycoprotein</keyword>
<keyword evidence="2 5" id="KW-0812">Transmembrane</keyword>
<keyword evidence="5" id="KW-0472">Membrane</keyword>
<dbReference type="InterPro" id="IPR050160">
    <property type="entry name" value="MHC/Immunoglobulin"/>
</dbReference>
<dbReference type="InterPro" id="IPR011162">
    <property type="entry name" value="MHC_I/II-like_Ag-recog"/>
</dbReference>
<dbReference type="PANTHER" id="PTHR19944:SF99">
    <property type="entry name" value="HLA CLASS II HISTOCOMPATIBILITY ANTIGEN, DRB1 BETA CHAIN"/>
    <property type="match status" value="1"/>
</dbReference>
<dbReference type="OrthoDB" id="9940220at2759"/>
<dbReference type="PROSITE" id="PS50835">
    <property type="entry name" value="IG_LIKE"/>
    <property type="match status" value="1"/>
</dbReference>
<dbReference type="InterPro" id="IPR014745">
    <property type="entry name" value="MHC_II_a/b_N"/>
</dbReference>
<dbReference type="Proteomes" id="UP000504630">
    <property type="component" value="Chromosome 5"/>
</dbReference>
<evidence type="ECO:0000256" key="4">
    <source>
        <dbReference type="ARBA" id="ARBA00023180"/>
    </source>
</evidence>
<feature type="domain" description="Ig-like" evidence="6">
    <location>
        <begin position="61"/>
        <end position="148"/>
    </location>
</feature>
<accession>A0A6J2PMU1</accession>
<evidence type="ECO:0000259" key="6">
    <source>
        <dbReference type="PROSITE" id="PS50835"/>
    </source>
</evidence>
<protein>
    <submittedName>
        <fullName evidence="8">SLA class II histocompatibility antigen, DQ haplotype D beta chain-like</fullName>
    </submittedName>
</protein>
<dbReference type="GO" id="GO:0019882">
    <property type="term" value="P:antigen processing and presentation"/>
    <property type="evidence" value="ECO:0007669"/>
    <property type="project" value="InterPro"/>
</dbReference>
<dbReference type="InParanoid" id="A0A6J2PMU1"/>
<dbReference type="GeneID" id="115007786"/>
<organism evidence="7 8">
    <name type="scientific">Cottoperca gobio</name>
    <name type="common">Frogmouth</name>
    <name type="synonym">Aphritis gobio</name>
    <dbReference type="NCBI Taxonomy" id="56716"/>
    <lineage>
        <taxon>Eukaryota</taxon>
        <taxon>Metazoa</taxon>
        <taxon>Chordata</taxon>
        <taxon>Craniata</taxon>
        <taxon>Vertebrata</taxon>
        <taxon>Euteleostomi</taxon>
        <taxon>Actinopterygii</taxon>
        <taxon>Neopterygii</taxon>
        <taxon>Teleostei</taxon>
        <taxon>Neoteleostei</taxon>
        <taxon>Acanthomorphata</taxon>
        <taxon>Eupercaria</taxon>
        <taxon>Perciformes</taxon>
        <taxon>Notothenioidei</taxon>
        <taxon>Bovichtidae</taxon>
        <taxon>Cottoperca</taxon>
    </lineage>
</organism>
<dbReference type="SMART" id="SM00407">
    <property type="entry name" value="IGc1"/>
    <property type="match status" value="1"/>
</dbReference>
<dbReference type="RefSeq" id="XP_029286609.1">
    <property type="nucleotide sequence ID" value="XM_029430749.1"/>
</dbReference>
<keyword evidence="7" id="KW-1185">Reference proteome</keyword>
<evidence type="ECO:0000256" key="3">
    <source>
        <dbReference type="ARBA" id="ARBA00022989"/>
    </source>
</evidence>
<sequence>MMQYNSRVGNWTGFTPAGLISASMLNEDKHDVLQRKVERQQICVNNVGLIFNTTEENMAEPRVTLGQTSSSSPDSMLVCSVYDFYPKHIRVAWYRNGQEVTSGVTSSEVMTNGDWTYQVHSYLEFTPGRRYKVSCMVEHASLREPKIYNWDSSLTQSKRSYLIGGLCTLLLGAVFLSSGLIRYRRKSCDPRLSGTL</sequence>
<dbReference type="Pfam" id="PF07654">
    <property type="entry name" value="C1-set"/>
    <property type="match status" value="1"/>
</dbReference>
<dbReference type="Gene3D" id="3.10.320.10">
    <property type="entry name" value="Class II Histocompatibility Antigen, M Beta Chain, Chain B, domain 1"/>
    <property type="match status" value="1"/>
</dbReference>
<dbReference type="InterPro" id="IPR036179">
    <property type="entry name" value="Ig-like_dom_sf"/>
</dbReference>
<name>A0A6J2PMU1_COTGO</name>
<dbReference type="InterPro" id="IPR013783">
    <property type="entry name" value="Ig-like_fold"/>
</dbReference>
<dbReference type="PANTHER" id="PTHR19944">
    <property type="entry name" value="MHC CLASS II-RELATED"/>
    <property type="match status" value="1"/>
</dbReference>
<gene>
    <name evidence="8" type="primary">LOC115007786</name>
</gene>
<evidence type="ECO:0000256" key="1">
    <source>
        <dbReference type="ARBA" id="ARBA00004479"/>
    </source>
</evidence>
<dbReference type="AlphaFoldDB" id="A0A6J2PMU1"/>
<evidence type="ECO:0000313" key="8">
    <source>
        <dbReference type="RefSeq" id="XP_029286609.1"/>
    </source>
</evidence>